<comment type="caution">
    <text evidence="1">The sequence shown here is derived from an EMBL/GenBank/DDBJ whole genome shotgun (WGS) entry which is preliminary data.</text>
</comment>
<dbReference type="RefSeq" id="WP_108431573.1">
    <property type="nucleotide sequence ID" value="NZ_CP026947.1"/>
</dbReference>
<dbReference type="KEGG" id="cyz:C3B44_05995"/>
<keyword evidence="1" id="KW-0808">Transferase</keyword>
<evidence type="ECO:0000313" key="2">
    <source>
        <dbReference type="Proteomes" id="UP000244989"/>
    </source>
</evidence>
<keyword evidence="2" id="KW-1185">Reference proteome</keyword>
<dbReference type="InterPro" id="IPR001544">
    <property type="entry name" value="Aminotrans_IV"/>
</dbReference>
<dbReference type="OrthoDB" id="4570776at2"/>
<keyword evidence="1" id="KW-0032">Aminotransferase</keyword>
<dbReference type="EMBL" id="QEEZ01000004">
    <property type="protein sequence ID" value="PWC02351.1"/>
    <property type="molecule type" value="Genomic_DNA"/>
</dbReference>
<dbReference type="Pfam" id="PF01063">
    <property type="entry name" value="Aminotran_4"/>
    <property type="match status" value="1"/>
</dbReference>
<evidence type="ECO:0000313" key="1">
    <source>
        <dbReference type="EMBL" id="PWC02351.1"/>
    </source>
</evidence>
<reference evidence="2" key="1">
    <citation type="submission" date="2018-04" db="EMBL/GenBank/DDBJ databases">
        <authorList>
            <person name="Liu S."/>
            <person name="Wang Z."/>
            <person name="Li J."/>
        </authorList>
    </citation>
    <scope>NUCLEOTIDE SEQUENCE [LARGE SCALE GENOMIC DNA]</scope>
    <source>
        <strain evidence="2">2189</strain>
    </source>
</reference>
<accession>A0A2U1T8L2</accession>
<dbReference type="InterPro" id="IPR036038">
    <property type="entry name" value="Aminotransferase-like"/>
</dbReference>
<organism evidence="1 2">
    <name type="scientific">Corynebacterium yudongzhengii</name>
    <dbReference type="NCBI Taxonomy" id="2080740"/>
    <lineage>
        <taxon>Bacteria</taxon>
        <taxon>Bacillati</taxon>
        <taxon>Actinomycetota</taxon>
        <taxon>Actinomycetes</taxon>
        <taxon>Mycobacteriales</taxon>
        <taxon>Corynebacteriaceae</taxon>
        <taxon>Corynebacterium</taxon>
    </lineage>
</organism>
<dbReference type="Gene3D" id="3.20.10.10">
    <property type="entry name" value="D-amino Acid Aminotransferase, subunit A, domain 2"/>
    <property type="match status" value="1"/>
</dbReference>
<dbReference type="AlphaFoldDB" id="A0A2U1T8L2"/>
<proteinExistence type="predicted"/>
<sequence>METFLFDAGTLIPACAPTGTVRVADSWRQVDGHVRRLDLHRERFASSVARYAPGLDADALVDAAARKVPDVGEWFPRVRLIDDCLYCDLRPGPPRRPTVKVAVLSPGDPRSNPRVKGPDLGLGGELIAHARTRGVDEVLLRSAEGLLLETAYAALVWWEGDTLCAPHLDLPVLPSVTRRLVEDHAAQLGIEVRHVHATLADLDGRETWLLNAYQGLRLVTDWVGADLIPGPPHRFQAWRKALDET</sequence>
<dbReference type="InterPro" id="IPR043132">
    <property type="entry name" value="BCAT-like_C"/>
</dbReference>
<dbReference type="GO" id="GO:0008483">
    <property type="term" value="F:transaminase activity"/>
    <property type="evidence" value="ECO:0007669"/>
    <property type="project" value="UniProtKB-KW"/>
</dbReference>
<dbReference type="Proteomes" id="UP000244989">
    <property type="component" value="Unassembled WGS sequence"/>
</dbReference>
<dbReference type="SUPFAM" id="SSF56752">
    <property type="entry name" value="D-aminoacid aminotransferase-like PLP-dependent enzymes"/>
    <property type="match status" value="1"/>
</dbReference>
<gene>
    <name evidence="1" type="ORF">DF222_03215</name>
</gene>
<name>A0A2U1T8L2_9CORY</name>
<protein>
    <submittedName>
        <fullName evidence="1">Aminotransferase class IV</fullName>
    </submittedName>
</protein>